<dbReference type="RefSeq" id="WP_396759185.1">
    <property type="nucleotide sequence ID" value="NZ_JBITLA010000016.1"/>
</dbReference>
<accession>A0ABW7ZU11</accession>
<reference evidence="1 2" key="1">
    <citation type="submission" date="2024-10" db="EMBL/GenBank/DDBJ databases">
        <title>The Natural Products Discovery Center: Release of the First 8490 Sequenced Strains for Exploring Actinobacteria Biosynthetic Diversity.</title>
        <authorList>
            <person name="Kalkreuter E."/>
            <person name="Kautsar S.A."/>
            <person name="Yang D."/>
            <person name="Bader C.D."/>
            <person name="Teijaro C.N."/>
            <person name="Fluegel L."/>
            <person name="Davis C.M."/>
            <person name="Simpson J.R."/>
            <person name="Lauterbach L."/>
            <person name="Steele A.D."/>
            <person name="Gui C."/>
            <person name="Meng S."/>
            <person name="Li G."/>
            <person name="Viehrig K."/>
            <person name="Ye F."/>
            <person name="Su P."/>
            <person name="Kiefer A.F."/>
            <person name="Nichols A."/>
            <person name="Cepeda A.J."/>
            <person name="Yan W."/>
            <person name="Fan B."/>
            <person name="Jiang Y."/>
            <person name="Adhikari A."/>
            <person name="Zheng C.-J."/>
            <person name="Schuster L."/>
            <person name="Cowan T.M."/>
            <person name="Smanski M.J."/>
            <person name="Chevrette M.G."/>
            <person name="De Carvalho L.P.S."/>
            <person name="Shen B."/>
        </authorList>
    </citation>
    <scope>NUCLEOTIDE SEQUENCE [LARGE SCALE GENOMIC DNA]</scope>
    <source>
        <strain evidence="1 2">NPDC049845</strain>
    </source>
</reference>
<gene>
    <name evidence="1" type="ORF">ACIBP4_28960</name>
</gene>
<sequence length="78" mass="8788">MPQIQLSGVEERVYQAVSALEVRGHVPYPDLIAEETGMTEDELREPLHALTERGLLHREDSPMSGLDFGPRWCARQTA</sequence>
<comment type="caution">
    <text evidence="1">The sequence shown here is derived from an EMBL/GenBank/DDBJ whole genome shotgun (WGS) entry which is preliminary data.</text>
</comment>
<dbReference type="EMBL" id="JBITLE010000017">
    <property type="protein sequence ID" value="MFI7266323.1"/>
    <property type="molecule type" value="Genomic_DNA"/>
</dbReference>
<evidence type="ECO:0000313" key="2">
    <source>
        <dbReference type="Proteomes" id="UP001612812"/>
    </source>
</evidence>
<dbReference type="Proteomes" id="UP001612812">
    <property type="component" value="Unassembled WGS sequence"/>
</dbReference>
<proteinExistence type="predicted"/>
<keyword evidence="2" id="KW-1185">Reference proteome</keyword>
<organism evidence="1 2">
    <name type="scientific">Micromonospora maritima</name>
    <dbReference type="NCBI Taxonomy" id="986711"/>
    <lineage>
        <taxon>Bacteria</taxon>
        <taxon>Bacillati</taxon>
        <taxon>Actinomycetota</taxon>
        <taxon>Actinomycetes</taxon>
        <taxon>Micromonosporales</taxon>
        <taxon>Micromonosporaceae</taxon>
        <taxon>Micromonospora</taxon>
    </lineage>
</organism>
<name>A0ABW7ZU11_9ACTN</name>
<protein>
    <submittedName>
        <fullName evidence="1">Uncharacterized protein</fullName>
    </submittedName>
</protein>
<evidence type="ECO:0000313" key="1">
    <source>
        <dbReference type="EMBL" id="MFI7266323.1"/>
    </source>
</evidence>